<dbReference type="GO" id="GO:0016787">
    <property type="term" value="F:hydrolase activity"/>
    <property type="evidence" value="ECO:0007669"/>
    <property type="project" value="UniProtKB-KW"/>
</dbReference>
<proteinExistence type="predicted"/>
<gene>
    <name evidence="6" type="ORF">C1877_02500</name>
</gene>
<evidence type="ECO:0000256" key="2">
    <source>
        <dbReference type="ARBA" id="ARBA00022723"/>
    </source>
</evidence>
<protein>
    <recommendedName>
        <fullName evidence="5">PIN domain-containing protein</fullName>
    </recommendedName>
</protein>
<keyword evidence="3" id="KW-0378">Hydrolase</keyword>
<feature type="domain" description="PIN" evidence="5">
    <location>
        <begin position="14"/>
        <end position="146"/>
    </location>
</feature>
<evidence type="ECO:0000313" key="7">
    <source>
        <dbReference type="Proteomes" id="UP000254000"/>
    </source>
</evidence>
<dbReference type="SUPFAM" id="SSF88723">
    <property type="entry name" value="PIN domain-like"/>
    <property type="match status" value="1"/>
</dbReference>
<keyword evidence="2" id="KW-0479">Metal-binding</keyword>
<evidence type="ECO:0000256" key="1">
    <source>
        <dbReference type="ARBA" id="ARBA00022722"/>
    </source>
</evidence>
<evidence type="ECO:0000259" key="5">
    <source>
        <dbReference type="Pfam" id="PF13470"/>
    </source>
</evidence>
<dbReference type="AlphaFoldDB" id="A0A369M9Z0"/>
<dbReference type="Pfam" id="PF13470">
    <property type="entry name" value="PIN_3"/>
    <property type="match status" value="1"/>
</dbReference>
<keyword evidence="4" id="KW-0460">Magnesium</keyword>
<dbReference type="EMBL" id="PPTS01000001">
    <property type="protein sequence ID" value="RDB67315.1"/>
    <property type="molecule type" value="Genomic_DNA"/>
</dbReference>
<dbReference type="Proteomes" id="UP000254000">
    <property type="component" value="Unassembled WGS sequence"/>
</dbReference>
<dbReference type="GO" id="GO:0046872">
    <property type="term" value="F:metal ion binding"/>
    <property type="evidence" value="ECO:0007669"/>
    <property type="project" value="UniProtKB-KW"/>
</dbReference>
<comment type="caution">
    <text evidence="6">The sequence shown here is derived from an EMBL/GenBank/DDBJ whole genome shotgun (WGS) entry which is preliminary data.</text>
</comment>
<dbReference type="GeneID" id="78358585"/>
<keyword evidence="7" id="KW-1185">Reference proteome</keyword>
<accession>A0A369M9Z0</accession>
<evidence type="ECO:0000256" key="3">
    <source>
        <dbReference type="ARBA" id="ARBA00022801"/>
    </source>
</evidence>
<dbReference type="InterPro" id="IPR029060">
    <property type="entry name" value="PIN-like_dom_sf"/>
</dbReference>
<evidence type="ECO:0000313" key="6">
    <source>
        <dbReference type="EMBL" id="RDB67315.1"/>
    </source>
</evidence>
<keyword evidence="1" id="KW-0540">Nuclease</keyword>
<dbReference type="InterPro" id="IPR002716">
    <property type="entry name" value="PIN_dom"/>
</dbReference>
<sequence>MGRSGAPVTTAPAKLLLDSNVWVDLFASDRPGRADATALVTHAMSRQIALLYAASSVKDVYYLLEEREKRRVRASGAEVTATIAAAVNEYAWGCVLSMGEMATVVPVDQSDLWIATKFRTVHEDLEDDLVLAAMERSQADFLVTSDETLLRKSPVAALSPHDLLALMTA</sequence>
<dbReference type="GO" id="GO:0004518">
    <property type="term" value="F:nuclease activity"/>
    <property type="evidence" value="ECO:0007669"/>
    <property type="project" value="UniProtKB-KW"/>
</dbReference>
<dbReference type="OrthoDB" id="3173659at2"/>
<name>A0A369M9Z0_9ACTN</name>
<organism evidence="6 7">
    <name type="scientific">Gordonibacter pamelaeae</name>
    <dbReference type="NCBI Taxonomy" id="471189"/>
    <lineage>
        <taxon>Bacteria</taxon>
        <taxon>Bacillati</taxon>
        <taxon>Actinomycetota</taxon>
        <taxon>Coriobacteriia</taxon>
        <taxon>Eggerthellales</taxon>
        <taxon>Eggerthellaceae</taxon>
        <taxon>Gordonibacter</taxon>
    </lineage>
</organism>
<evidence type="ECO:0000256" key="4">
    <source>
        <dbReference type="ARBA" id="ARBA00022842"/>
    </source>
</evidence>
<reference evidence="6 7" key="1">
    <citation type="journal article" date="2018" name="Elife">
        <title>Discovery and characterization of a prevalent human gut bacterial enzyme sufficient for the inactivation of a family of plant toxins.</title>
        <authorList>
            <person name="Koppel N."/>
            <person name="Bisanz J.E."/>
            <person name="Pandelia M.E."/>
            <person name="Turnbaugh P.J."/>
            <person name="Balskus E.P."/>
        </authorList>
    </citation>
    <scope>NUCLEOTIDE SEQUENCE [LARGE SCALE GENOMIC DNA]</scope>
    <source>
        <strain evidence="6 7">3C</strain>
    </source>
</reference>
<dbReference type="RefSeq" id="WP_114568263.1">
    <property type="nucleotide sequence ID" value="NZ_CABMMS010000001.1"/>
</dbReference>